<accession>A0A382DZ25</accession>
<dbReference type="SUPFAM" id="SSF53474">
    <property type="entry name" value="alpha/beta-Hydrolases"/>
    <property type="match status" value="1"/>
</dbReference>
<feature type="non-terminal residue" evidence="1">
    <location>
        <position position="56"/>
    </location>
</feature>
<reference evidence="1" key="1">
    <citation type="submission" date="2018-05" db="EMBL/GenBank/DDBJ databases">
        <authorList>
            <person name="Lanie J.A."/>
            <person name="Ng W.-L."/>
            <person name="Kazmierczak K.M."/>
            <person name="Andrzejewski T.M."/>
            <person name="Davidsen T.M."/>
            <person name="Wayne K.J."/>
            <person name="Tettelin H."/>
            <person name="Glass J.I."/>
            <person name="Rusch D."/>
            <person name="Podicherti R."/>
            <person name="Tsui H.-C.T."/>
            <person name="Winkler M.E."/>
        </authorList>
    </citation>
    <scope>NUCLEOTIDE SEQUENCE</scope>
</reference>
<dbReference type="Gene3D" id="3.40.50.1820">
    <property type="entry name" value="alpha/beta hydrolase"/>
    <property type="match status" value="1"/>
</dbReference>
<evidence type="ECO:0000313" key="1">
    <source>
        <dbReference type="EMBL" id="SVB43342.1"/>
    </source>
</evidence>
<gene>
    <name evidence="1" type="ORF">METZ01_LOCUS196196</name>
</gene>
<organism evidence="1">
    <name type="scientific">marine metagenome</name>
    <dbReference type="NCBI Taxonomy" id="408172"/>
    <lineage>
        <taxon>unclassified sequences</taxon>
        <taxon>metagenomes</taxon>
        <taxon>ecological metagenomes</taxon>
    </lineage>
</organism>
<dbReference type="AlphaFoldDB" id="A0A382DZ25"/>
<proteinExistence type="predicted"/>
<dbReference type="InterPro" id="IPR029058">
    <property type="entry name" value="AB_hydrolase_fold"/>
</dbReference>
<evidence type="ECO:0008006" key="2">
    <source>
        <dbReference type="Google" id="ProtNLM"/>
    </source>
</evidence>
<name>A0A382DZ25_9ZZZZ</name>
<sequence>MAGVVLVLGVAIGDMGLAQPSEFATGVVDANGLTFHYLEAGEGPTVLALHGFPDHA</sequence>
<protein>
    <recommendedName>
        <fullName evidence="2">AB hydrolase-1 domain-containing protein</fullName>
    </recommendedName>
</protein>
<dbReference type="EMBL" id="UINC01041702">
    <property type="protein sequence ID" value="SVB43342.1"/>
    <property type="molecule type" value="Genomic_DNA"/>
</dbReference>